<dbReference type="Proteomes" id="UP001149009">
    <property type="component" value="Unassembled WGS sequence"/>
</dbReference>
<dbReference type="InterPro" id="IPR027417">
    <property type="entry name" value="P-loop_NTPase"/>
</dbReference>
<sequence>MLTTVAPILLEGVEPKAETLPGRGRQLLSFTDSRQGTARMAAKLQMEAERNFVRSFIYHQVQASRTYQSGSSDEIEELKRRIAALEAACGADPDPVIQGMIEDYKHQLQLANGGDANGIAWPDLVNRLAERTEVIEWILPLWQQRDEEVFTDPHKVSEFLLLREFSRRPKRANSIETLGLAKLRTPPLEKVQLPEPFRRRGKSIEDWRAYLDAVLTHFVRNNNAVAIDRRLLHWIAHRSRPRSFVGPEEDTNGDKRRRAWPNGYGRASPNSRPVALLVRGLELDLGSPSDRSDLDECLHAAWHQLQSTFAPDPERRMFDFSKTYVAPLTKGFYCPVTRRILDVAPFGLTPYGLRADAPEPTRAIPIDLPVHPTPLLGAQDTSENRGIIREWLRNDPAIQWLQDKGCWNNLSDRIALFADYARSAEHSAQQADSRLREYEKDFKDGKINILNCSTTMEMGVDIGSVSTVMMTNVPPSIANYRQRVGRAGRRHQSVALAFTFCKDRPLDWEAFRDPASFLGRGMAVPKVTLNSRPIVQRHVNAYLLAAFMREWAGDPLKMQVGPFMGCPVSTKEPRPLKAERPVERFMEWLDRPTTAHAHQDQIARLTIRSVLEGNRTLIKQTREAIRDVAADFVSEWENLVALAKEEQAPQQAMSRLNKELKRLCGEFLLSSLADRGFLPGHGFPNNVVTFVPGKQFRAQDENTQDGSRFKRASGPQRSLDLAIRDYAPGSEVVIDGLVYRSAGVTLNWKRPASVEQLAEIQNLRFHWQCQDCRASDIQRGKPPQECSACGSPNVKWTEFLRPAGFKVDPREKAHAETDTPTYVEPEEPVVSTRGTPWRSLPAPELGRFRSTREGLVYFSNKGGAGGSGYAICLHCGRAAAHSLDDKGAIPLALVNHKPLNFLKGESYCQGNERPFAIKTRLALGHEITTDVLEIQPRHGLKRAAANALAIAIREGLAQELGIEADEMGFAVGPSTNDLGGTSTSIFIFDRTAGGGGFCTTFEALMRPVLMRAEEVLDCKTPGCIAGCPACVLTSDAPAEKDGLDRTAALDFLRTHFRLPNELEEQDIFMGGAELSISLLDEIQQELGRAACSSVTIFLPRWDAQQAAGAWRPRDQFLSWSMKGYKVRLALPAGELNQLTSAEKQALRDFALERQASIVQAEPPSFANGSVAIAVVEGQGRQVIWATTEEHPRLMGQGWGTPVRRPVAKARGQISISSVEVPLDSLLAPSDTKMRIIGRELDSDLASFGNRAAREFIELLKQCGAWHAHPITRITYLDGYIRSPLVARLLIDTLAALAAASGARDTAVSIQTRPPREADSSREPWLLWHDWRDADDQRDVIERLGTLRELDVKLHQKDVPHGRYLRILFGNGAGATIVLDQGFGAWGPPPHTRLRHDFTAAAHEQAQSLARANMVLEQRGNSVTYFVARADR</sequence>
<dbReference type="PANTHER" id="PTHR47957">
    <property type="entry name" value="ATP-DEPENDENT HELICASE HRQ1"/>
    <property type="match status" value="1"/>
</dbReference>
<proteinExistence type="predicted"/>
<evidence type="ECO:0000313" key="4">
    <source>
        <dbReference type="Proteomes" id="UP001149009"/>
    </source>
</evidence>
<evidence type="ECO:0000313" key="3">
    <source>
        <dbReference type="EMBL" id="MCT8991930.1"/>
    </source>
</evidence>
<evidence type="ECO:0000259" key="2">
    <source>
        <dbReference type="PROSITE" id="PS51194"/>
    </source>
</evidence>
<dbReference type="PROSITE" id="PS51194">
    <property type="entry name" value="HELICASE_CTER"/>
    <property type="match status" value="1"/>
</dbReference>
<dbReference type="Pfam" id="PF09369">
    <property type="entry name" value="MZB"/>
    <property type="match status" value="1"/>
</dbReference>
<feature type="region of interest" description="Disordered" evidence="1">
    <location>
        <begin position="243"/>
        <end position="265"/>
    </location>
</feature>
<name>A0A9X2XAF9_9HYPH</name>
<dbReference type="RefSeq" id="WP_261516869.1">
    <property type="nucleotide sequence ID" value="NZ_JAODNV010000021.1"/>
</dbReference>
<dbReference type="Pfam" id="PF00271">
    <property type="entry name" value="Helicase_C"/>
    <property type="match status" value="1"/>
</dbReference>
<dbReference type="Gene3D" id="3.40.50.300">
    <property type="entry name" value="P-loop containing nucleotide triphosphate hydrolases"/>
    <property type="match status" value="1"/>
</dbReference>
<protein>
    <submittedName>
        <fullName evidence="3">Helicase-related protein</fullName>
    </submittedName>
</protein>
<organism evidence="3 4">
    <name type="scientific">Chelativorans petroleitrophicus</name>
    <dbReference type="NCBI Taxonomy" id="2975484"/>
    <lineage>
        <taxon>Bacteria</taxon>
        <taxon>Pseudomonadati</taxon>
        <taxon>Pseudomonadota</taxon>
        <taxon>Alphaproteobacteria</taxon>
        <taxon>Hyphomicrobiales</taxon>
        <taxon>Phyllobacteriaceae</taxon>
        <taxon>Chelativorans</taxon>
    </lineage>
</organism>
<dbReference type="PANTHER" id="PTHR47957:SF3">
    <property type="entry name" value="ATP-DEPENDENT HELICASE HRQ1"/>
    <property type="match status" value="1"/>
</dbReference>
<dbReference type="SMART" id="SM00490">
    <property type="entry name" value="HELICc"/>
    <property type="match status" value="1"/>
</dbReference>
<dbReference type="GO" id="GO:0036297">
    <property type="term" value="P:interstrand cross-link repair"/>
    <property type="evidence" value="ECO:0007669"/>
    <property type="project" value="TreeGrafter"/>
</dbReference>
<dbReference type="GO" id="GO:0043138">
    <property type="term" value="F:3'-5' DNA helicase activity"/>
    <property type="evidence" value="ECO:0007669"/>
    <property type="project" value="TreeGrafter"/>
</dbReference>
<evidence type="ECO:0000256" key="1">
    <source>
        <dbReference type="SAM" id="MobiDB-lite"/>
    </source>
</evidence>
<keyword evidence="4" id="KW-1185">Reference proteome</keyword>
<dbReference type="InterPro" id="IPR018973">
    <property type="entry name" value="MZB"/>
</dbReference>
<dbReference type="EMBL" id="JAODNV010000021">
    <property type="protein sequence ID" value="MCT8991930.1"/>
    <property type="molecule type" value="Genomic_DNA"/>
</dbReference>
<dbReference type="InterPro" id="IPR001650">
    <property type="entry name" value="Helicase_C-like"/>
</dbReference>
<keyword evidence="3" id="KW-0547">Nucleotide-binding</keyword>
<accession>A0A9X2XAF9</accession>
<feature type="region of interest" description="Disordered" evidence="1">
    <location>
        <begin position="810"/>
        <end position="836"/>
    </location>
</feature>
<feature type="domain" description="Helicase C-terminal" evidence="2">
    <location>
        <begin position="347"/>
        <end position="535"/>
    </location>
</feature>
<comment type="caution">
    <text evidence="3">The sequence shown here is derived from an EMBL/GenBank/DDBJ whole genome shotgun (WGS) entry which is preliminary data.</text>
</comment>
<reference evidence="3" key="1">
    <citation type="submission" date="2022-08" db="EMBL/GenBank/DDBJ databases">
        <title>Chelativorans sichuanense sp. nov., a paraffin oil-degrading bacterium isolated from a mixture of oil-based drill cuttings and paddy soil.</title>
        <authorList>
            <person name="Yu J."/>
            <person name="Liu H."/>
            <person name="Chen Q."/>
        </authorList>
    </citation>
    <scope>NUCLEOTIDE SEQUENCE</scope>
    <source>
        <strain evidence="3">SCAU 2101</strain>
    </source>
</reference>
<keyword evidence="3" id="KW-0067">ATP-binding</keyword>
<dbReference type="SUPFAM" id="SSF52540">
    <property type="entry name" value="P-loop containing nucleoside triphosphate hydrolases"/>
    <property type="match status" value="1"/>
</dbReference>
<keyword evidence="3" id="KW-0347">Helicase</keyword>
<keyword evidence="3" id="KW-0378">Hydrolase</keyword>
<gene>
    <name evidence="3" type="ORF">NYR54_16815</name>
</gene>
<dbReference type="GO" id="GO:0006289">
    <property type="term" value="P:nucleotide-excision repair"/>
    <property type="evidence" value="ECO:0007669"/>
    <property type="project" value="TreeGrafter"/>
</dbReference>